<dbReference type="InterPro" id="IPR013786">
    <property type="entry name" value="AcylCoA_DH/ox_N"/>
</dbReference>
<evidence type="ECO:0000313" key="9">
    <source>
        <dbReference type="Proteomes" id="UP000662986"/>
    </source>
</evidence>
<evidence type="ECO:0000256" key="1">
    <source>
        <dbReference type="ARBA" id="ARBA00001974"/>
    </source>
</evidence>
<accession>A0A974W4W5</accession>
<keyword evidence="3" id="KW-0285">Flavoprotein</keyword>
<evidence type="ECO:0000313" key="8">
    <source>
        <dbReference type="EMBL" id="QSE90707.1"/>
    </source>
</evidence>
<evidence type="ECO:0000256" key="3">
    <source>
        <dbReference type="ARBA" id="ARBA00022630"/>
    </source>
</evidence>
<dbReference type="RefSeq" id="WP_206007131.1">
    <property type="nucleotide sequence ID" value="NZ_CP070619.1"/>
</dbReference>
<dbReference type="Pfam" id="PF02771">
    <property type="entry name" value="Acyl-CoA_dh_N"/>
    <property type="match status" value="1"/>
</dbReference>
<dbReference type="SUPFAM" id="SSF56645">
    <property type="entry name" value="Acyl-CoA dehydrogenase NM domain-like"/>
    <property type="match status" value="1"/>
</dbReference>
<keyword evidence="4" id="KW-0274">FAD</keyword>
<organism evidence="8 9">
    <name type="scientific">Rhodococcus pseudokoreensis</name>
    <dbReference type="NCBI Taxonomy" id="2811421"/>
    <lineage>
        <taxon>Bacteria</taxon>
        <taxon>Bacillati</taxon>
        <taxon>Actinomycetota</taxon>
        <taxon>Actinomycetes</taxon>
        <taxon>Mycobacteriales</taxon>
        <taxon>Nocardiaceae</taxon>
        <taxon>Rhodococcus</taxon>
    </lineage>
</organism>
<dbReference type="Proteomes" id="UP000662986">
    <property type="component" value="Chromosome"/>
</dbReference>
<evidence type="ECO:0000259" key="7">
    <source>
        <dbReference type="Pfam" id="PF02771"/>
    </source>
</evidence>
<sequence length="354" mass="37890">MNTHTTVDPDLVEMMESVFATHRTALPHPGDAAAFDPKLWAVLGDLGLARLTGGESHGGSGADWHASAVLLAAAAAAAVHVPIAEHDLLAGWLLETAGLPMDGRLRTALLLTDPREASVVPWARDAEFLVALRRTESSWMVSDIARERATITTAQNVAGEPRDRVTIDVDNAHWTTVPHHVAETYILRGALARVLQTCAAMERIVELSIEHASSRVQFGRPLAKFQAVQRLVTEIASETALARAAADSAVARVEREGWNTSGAAFGVAVAKSCAGHAASTVVRSAHQVHGAIGTTHEHELHRYTLPVLAWRSEFGSVSQWDQLLTRTAVDAGRDQAWSLITEGRPVPGVSDIIG</sequence>
<reference evidence="8 9" key="2">
    <citation type="journal article" date="2022" name="Arch. Microbiol.">
        <title>Rhodococcus pseudokoreensis sp. nov. isolated from the rhizosphere of young M26 apple rootstocks.</title>
        <authorList>
            <person name="Kampfer P."/>
            <person name="Glaeser S.P."/>
            <person name="Blom J."/>
            <person name="Wolf J."/>
            <person name="Benning S."/>
            <person name="Schloter M."/>
            <person name="Neumann-Schaal M."/>
        </authorList>
    </citation>
    <scope>NUCLEOTIDE SEQUENCE [LARGE SCALE GENOMIC DNA]</scope>
    <source>
        <strain evidence="8 9">R79</strain>
    </source>
</reference>
<reference evidence="8 9" key="1">
    <citation type="journal article" date="2021" name="Microbiol. Resour. Announc.">
        <title>Complete Genome Sequences of Two Rhodococcus sp. Strains with Large and Linear Chromosomes, Isolated from Apple Rhizosphere.</title>
        <authorList>
            <person name="Benning S."/>
            <person name="Brugnone N."/>
            <person name="Siani R."/>
            <person name="Kublik S."/>
            <person name="Schloter M."/>
            <person name="Rad V."/>
        </authorList>
    </citation>
    <scope>NUCLEOTIDE SEQUENCE [LARGE SCALE GENOMIC DNA]</scope>
    <source>
        <strain evidence="8 9">R79</strain>
    </source>
</reference>
<gene>
    <name evidence="8" type="ORF">JWS13_19800</name>
</gene>
<name>A0A974W4W5_9NOCA</name>
<keyword evidence="9" id="KW-1185">Reference proteome</keyword>
<dbReference type="PANTHER" id="PTHR43884:SF20">
    <property type="entry name" value="ACYL-COA DEHYDROGENASE FADE28"/>
    <property type="match status" value="1"/>
</dbReference>
<dbReference type="PANTHER" id="PTHR43884">
    <property type="entry name" value="ACYL-COA DEHYDROGENASE"/>
    <property type="match status" value="1"/>
</dbReference>
<keyword evidence="5" id="KW-0560">Oxidoreductase</keyword>
<evidence type="ECO:0000259" key="6">
    <source>
        <dbReference type="Pfam" id="PF00441"/>
    </source>
</evidence>
<dbReference type="EMBL" id="CP070619">
    <property type="protein sequence ID" value="QSE90707.1"/>
    <property type="molecule type" value="Genomic_DNA"/>
</dbReference>
<dbReference type="InterPro" id="IPR036250">
    <property type="entry name" value="AcylCo_DH-like_C"/>
</dbReference>
<comment type="cofactor">
    <cofactor evidence="1">
        <name>FAD</name>
        <dbReference type="ChEBI" id="CHEBI:57692"/>
    </cofactor>
</comment>
<dbReference type="Pfam" id="PF00441">
    <property type="entry name" value="Acyl-CoA_dh_1"/>
    <property type="match status" value="1"/>
</dbReference>
<feature type="domain" description="Acyl-CoA dehydrogenase/oxidase N-terminal" evidence="7">
    <location>
        <begin position="31"/>
        <end position="98"/>
    </location>
</feature>
<evidence type="ECO:0000256" key="5">
    <source>
        <dbReference type="ARBA" id="ARBA00023002"/>
    </source>
</evidence>
<dbReference type="InterPro" id="IPR037069">
    <property type="entry name" value="AcylCoA_DH/ox_N_sf"/>
</dbReference>
<comment type="similarity">
    <text evidence="2">Belongs to the acyl-CoA dehydrogenase family.</text>
</comment>
<dbReference type="SUPFAM" id="SSF47203">
    <property type="entry name" value="Acyl-CoA dehydrogenase C-terminal domain-like"/>
    <property type="match status" value="1"/>
</dbReference>
<proteinExistence type="inferred from homology"/>
<evidence type="ECO:0000256" key="4">
    <source>
        <dbReference type="ARBA" id="ARBA00022827"/>
    </source>
</evidence>
<dbReference type="InterPro" id="IPR009075">
    <property type="entry name" value="AcylCo_DH/oxidase_C"/>
</dbReference>
<dbReference type="InterPro" id="IPR009100">
    <property type="entry name" value="AcylCoA_DH/oxidase_NM_dom_sf"/>
</dbReference>
<evidence type="ECO:0000256" key="2">
    <source>
        <dbReference type="ARBA" id="ARBA00009347"/>
    </source>
</evidence>
<dbReference type="Gene3D" id="1.20.140.10">
    <property type="entry name" value="Butyryl-CoA Dehydrogenase, subunit A, domain 3"/>
    <property type="match status" value="1"/>
</dbReference>
<dbReference type="Gene3D" id="1.10.540.10">
    <property type="entry name" value="Acyl-CoA dehydrogenase/oxidase, N-terminal domain"/>
    <property type="match status" value="1"/>
</dbReference>
<feature type="domain" description="Acyl-CoA dehydrogenase/oxidase C-terminal" evidence="6">
    <location>
        <begin position="182"/>
        <end position="309"/>
    </location>
</feature>
<protein>
    <submittedName>
        <fullName evidence="8">Acyl-CoA dehydrogenase</fullName>
    </submittedName>
</protein>